<dbReference type="Proteomes" id="UP001498476">
    <property type="component" value="Unassembled WGS sequence"/>
</dbReference>
<accession>A0ABR1GNS6</accession>
<keyword evidence="3" id="KW-1185">Reference proteome</keyword>
<name>A0ABR1GNS6_9HYPO</name>
<feature type="region of interest" description="Disordered" evidence="1">
    <location>
        <begin position="28"/>
        <end position="57"/>
    </location>
</feature>
<evidence type="ECO:0000313" key="2">
    <source>
        <dbReference type="EMBL" id="KAK7403527.1"/>
    </source>
</evidence>
<evidence type="ECO:0000313" key="3">
    <source>
        <dbReference type="Proteomes" id="UP001498476"/>
    </source>
</evidence>
<reference evidence="2 3" key="1">
    <citation type="journal article" date="2025" name="Microbiol. Resour. Announc.">
        <title>Draft genome sequences for Neonectria magnoliae and Neonectria punicea, canker pathogens of Liriodendron tulipifera and Acer saccharum in West Virginia.</title>
        <authorList>
            <person name="Petronek H.M."/>
            <person name="Kasson M.T."/>
            <person name="Metheny A.M."/>
            <person name="Stauder C.M."/>
            <person name="Lovett B."/>
            <person name="Lynch S.C."/>
            <person name="Garnas J.R."/>
            <person name="Kasson L.R."/>
            <person name="Stajich J.E."/>
        </authorList>
    </citation>
    <scope>NUCLEOTIDE SEQUENCE [LARGE SCALE GENOMIC DNA]</scope>
    <source>
        <strain evidence="2 3">NRRL 64653</strain>
    </source>
</reference>
<evidence type="ECO:0000256" key="1">
    <source>
        <dbReference type="SAM" id="MobiDB-lite"/>
    </source>
</evidence>
<dbReference type="EMBL" id="JAZAVJ010000242">
    <property type="protein sequence ID" value="KAK7403527.1"/>
    <property type="molecule type" value="Genomic_DNA"/>
</dbReference>
<proteinExistence type="predicted"/>
<comment type="caution">
    <text evidence="2">The sequence shown here is derived from an EMBL/GenBank/DDBJ whole genome shotgun (WGS) entry which is preliminary data.</text>
</comment>
<sequence>MALHSERAESKEVFRTINKGKKTVRFDVANRGSELEDERGRPKADREVAKADDGETQDTTSTLMLNHIADHLQFVALITQRFSVEKLVAGDVQDFPSSQAMSSDMASGRRSTVEDELEHLEGHDFIGTKQDEIVEEKVPFHLEDTSTSARPYQMEPGHHVEEMEASTLIDCVIVKPATTEQDAATMSTQRLRVECEGLMDAAVDALLDNPALITPPAVSSACRQTKDMLDSFRNQQNIGNFKGFTREDLRNFFVAIFSSISAFSYGDDSMLARHCTEEVFAERPHPDPQLQGKEKFASRQKLFTILVMHEAPAEILRFIKGGLSDFDIPISTSTLKQHLPMWTKKGIENFTEHQHHLLTGEPASAKALNAGAKMVEGDMLSFLFMVNELRYERPEQDHYHNLIPPTNPAAYKPEIPSQVMRYHGGIITTTEDYHWLRGTVFPAEGNLWVSDLETGNVFMVHKYKSCALALAAAPTPSPKAPPRGLTDCF</sequence>
<feature type="compositionally biased region" description="Basic and acidic residues" evidence="1">
    <location>
        <begin position="38"/>
        <end position="53"/>
    </location>
</feature>
<protein>
    <submittedName>
        <fullName evidence="2">Uncharacterized protein</fullName>
    </submittedName>
</protein>
<gene>
    <name evidence="2" type="ORF">QQX98_010705</name>
</gene>
<organism evidence="2 3">
    <name type="scientific">Neonectria punicea</name>
    <dbReference type="NCBI Taxonomy" id="979145"/>
    <lineage>
        <taxon>Eukaryota</taxon>
        <taxon>Fungi</taxon>
        <taxon>Dikarya</taxon>
        <taxon>Ascomycota</taxon>
        <taxon>Pezizomycotina</taxon>
        <taxon>Sordariomycetes</taxon>
        <taxon>Hypocreomycetidae</taxon>
        <taxon>Hypocreales</taxon>
        <taxon>Nectriaceae</taxon>
        <taxon>Neonectria</taxon>
    </lineage>
</organism>